<dbReference type="AlphaFoldDB" id="A0A9D4WEL7"/>
<keyword evidence="3" id="KW-1185">Reference proteome</keyword>
<sequence length="88" mass="8987">MQSQALCPGCGLDPSQPPKPPVSPFTSGQIATPTQPAVVAPNHHQLQRKSSEPPFGSAMHNPISQVSTAEGTSVGNSAANESLTVNQG</sequence>
<dbReference type="Gramene" id="Psat06G0454100-T1">
    <property type="protein sequence ID" value="KAI5399196.1"/>
    <property type="gene ID" value="KIW84_064541"/>
</dbReference>
<gene>
    <name evidence="2" type="ORF">KIW84_064541</name>
</gene>
<accession>A0A9D4WEL7</accession>
<feature type="region of interest" description="Disordered" evidence="1">
    <location>
        <begin position="1"/>
        <end position="88"/>
    </location>
</feature>
<evidence type="ECO:0000313" key="2">
    <source>
        <dbReference type="EMBL" id="KAI5399196.1"/>
    </source>
</evidence>
<reference evidence="2 3" key="1">
    <citation type="journal article" date="2022" name="Nat. Genet.">
        <title>Improved pea reference genome and pan-genome highlight genomic features and evolutionary characteristics.</title>
        <authorList>
            <person name="Yang T."/>
            <person name="Liu R."/>
            <person name="Luo Y."/>
            <person name="Hu S."/>
            <person name="Wang D."/>
            <person name="Wang C."/>
            <person name="Pandey M.K."/>
            <person name="Ge S."/>
            <person name="Xu Q."/>
            <person name="Li N."/>
            <person name="Li G."/>
            <person name="Huang Y."/>
            <person name="Saxena R.K."/>
            <person name="Ji Y."/>
            <person name="Li M."/>
            <person name="Yan X."/>
            <person name="He Y."/>
            <person name="Liu Y."/>
            <person name="Wang X."/>
            <person name="Xiang C."/>
            <person name="Varshney R.K."/>
            <person name="Ding H."/>
            <person name="Gao S."/>
            <person name="Zong X."/>
        </authorList>
    </citation>
    <scope>NUCLEOTIDE SEQUENCE [LARGE SCALE GENOMIC DNA]</scope>
    <source>
        <strain evidence="2 3">cv. Zhongwan 6</strain>
    </source>
</reference>
<dbReference type="EMBL" id="JAMSHJ010000006">
    <property type="protein sequence ID" value="KAI5399196.1"/>
    <property type="molecule type" value="Genomic_DNA"/>
</dbReference>
<evidence type="ECO:0000313" key="3">
    <source>
        <dbReference type="Proteomes" id="UP001058974"/>
    </source>
</evidence>
<comment type="caution">
    <text evidence="2">The sequence shown here is derived from an EMBL/GenBank/DDBJ whole genome shotgun (WGS) entry which is preliminary data.</text>
</comment>
<feature type="compositionally biased region" description="Polar residues" evidence="1">
    <location>
        <begin position="62"/>
        <end position="88"/>
    </location>
</feature>
<protein>
    <submittedName>
        <fullName evidence="2">Uncharacterized protein</fullName>
    </submittedName>
</protein>
<name>A0A9D4WEL7_PEA</name>
<proteinExistence type="predicted"/>
<organism evidence="2 3">
    <name type="scientific">Pisum sativum</name>
    <name type="common">Garden pea</name>
    <name type="synonym">Lathyrus oleraceus</name>
    <dbReference type="NCBI Taxonomy" id="3888"/>
    <lineage>
        <taxon>Eukaryota</taxon>
        <taxon>Viridiplantae</taxon>
        <taxon>Streptophyta</taxon>
        <taxon>Embryophyta</taxon>
        <taxon>Tracheophyta</taxon>
        <taxon>Spermatophyta</taxon>
        <taxon>Magnoliopsida</taxon>
        <taxon>eudicotyledons</taxon>
        <taxon>Gunneridae</taxon>
        <taxon>Pentapetalae</taxon>
        <taxon>rosids</taxon>
        <taxon>fabids</taxon>
        <taxon>Fabales</taxon>
        <taxon>Fabaceae</taxon>
        <taxon>Papilionoideae</taxon>
        <taxon>50 kb inversion clade</taxon>
        <taxon>NPAAA clade</taxon>
        <taxon>Hologalegina</taxon>
        <taxon>IRL clade</taxon>
        <taxon>Fabeae</taxon>
        <taxon>Lathyrus</taxon>
    </lineage>
</organism>
<dbReference type="Proteomes" id="UP001058974">
    <property type="component" value="Chromosome 6"/>
</dbReference>
<evidence type="ECO:0000256" key="1">
    <source>
        <dbReference type="SAM" id="MobiDB-lite"/>
    </source>
</evidence>